<protein>
    <recommendedName>
        <fullName evidence="3">Secreted protein</fullName>
    </recommendedName>
</protein>
<name>A0ABR1KK15_9PEZI</name>
<reference evidence="1 2" key="1">
    <citation type="submission" date="2024-04" db="EMBL/GenBank/DDBJ databases">
        <title>Phyllosticta paracitricarpa is synonymous to the EU quarantine fungus P. citricarpa based on phylogenomic analyses.</title>
        <authorList>
            <consortium name="Lawrence Berkeley National Laboratory"/>
            <person name="Van Ingen-Buijs V.A."/>
            <person name="Van Westerhoven A.C."/>
            <person name="Haridas S."/>
            <person name="Skiadas P."/>
            <person name="Martin F."/>
            <person name="Groenewald J.Z."/>
            <person name="Crous P.W."/>
            <person name="Seidl M.F."/>
        </authorList>
    </citation>
    <scope>NUCLEOTIDE SEQUENCE [LARGE SCALE GENOMIC DNA]</scope>
    <source>
        <strain evidence="1 2">CBS 123371</strain>
    </source>
</reference>
<sequence length="77" mass="8770">MVMVMVVWRFRLLLLLRMVLRLLWLGLVRPGRMMMVVRAFLAALIRAILAVGSARELLGEGRFGLVRGSGEMFRIPS</sequence>
<keyword evidence="2" id="KW-1185">Reference proteome</keyword>
<organism evidence="1 2">
    <name type="scientific">Phyllosticta citriasiana</name>
    <dbReference type="NCBI Taxonomy" id="595635"/>
    <lineage>
        <taxon>Eukaryota</taxon>
        <taxon>Fungi</taxon>
        <taxon>Dikarya</taxon>
        <taxon>Ascomycota</taxon>
        <taxon>Pezizomycotina</taxon>
        <taxon>Dothideomycetes</taxon>
        <taxon>Dothideomycetes incertae sedis</taxon>
        <taxon>Botryosphaeriales</taxon>
        <taxon>Phyllostictaceae</taxon>
        <taxon>Phyllosticta</taxon>
    </lineage>
</organism>
<dbReference type="EMBL" id="JBBPHU010000006">
    <property type="protein sequence ID" value="KAK7516429.1"/>
    <property type="molecule type" value="Genomic_DNA"/>
</dbReference>
<accession>A0ABR1KK15</accession>
<proteinExistence type="predicted"/>
<gene>
    <name evidence="1" type="ORF">IWZ03DRAFT_378039</name>
</gene>
<evidence type="ECO:0008006" key="3">
    <source>
        <dbReference type="Google" id="ProtNLM"/>
    </source>
</evidence>
<dbReference type="Proteomes" id="UP001363622">
    <property type="component" value="Unassembled WGS sequence"/>
</dbReference>
<comment type="caution">
    <text evidence="1">The sequence shown here is derived from an EMBL/GenBank/DDBJ whole genome shotgun (WGS) entry which is preliminary data.</text>
</comment>
<evidence type="ECO:0000313" key="1">
    <source>
        <dbReference type="EMBL" id="KAK7516429.1"/>
    </source>
</evidence>
<evidence type="ECO:0000313" key="2">
    <source>
        <dbReference type="Proteomes" id="UP001363622"/>
    </source>
</evidence>